<dbReference type="EMBL" id="FNAT01000002">
    <property type="protein sequence ID" value="SDE45760.1"/>
    <property type="molecule type" value="Genomic_DNA"/>
</dbReference>
<dbReference type="GO" id="GO:0016787">
    <property type="term" value="F:hydrolase activity"/>
    <property type="evidence" value="ECO:0007669"/>
    <property type="project" value="UniProtKB-KW"/>
</dbReference>
<evidence type="ECO:0000256" key="1">
    <source>
        <dbReference type="SAM" id="MobiDB-lite"/>
    </source>
</evidence>
<evidence type="ECO:0000313" key="3">
    <source>
        <dbReference type="EMBL" id="SDE45760.1"/>
    </source>
</evidence>
<keyword evidence="3" id="KW-0378">Hydrolase</keyword>
<dbReference type="OrthoDB" id="4378831at2"/>
<dbReference type="PANTHER" id="PTHR33840:SF1">
    <property type="entry name" value="TLE1 PHOSPHOLIPASE DOMAIN-CONTAINING PROTEIN"/>
    <property type="match status" value="1"/>
</dbReference>
<dbReference type="InterPro" id="IPR018712">
    <property type="entry name" value="Tle1-like_cat"/>
</dbReference>
<dbReference type="PANTHER" id="PTHR33840">
    <property type="match status" value="1"/>
</dbReference>
<dbReference type="AlphaFoldDB" id="A0A1G7D425"/>
<gene>
    <name evidence="3" type="ORF">SAMN04488567_1759</name>
</gene>
<proteinExistence type="predicted"/>
<dbReference type="RefSeq" id="WP_090111097.1">
    <property type="nucleotide sequence ID" value="NZ_FNAT01000002.1"/>
</dbReference>
<protein>
    <submittedName>
        <fullName evidence="3">Uncharacterized alpha/beta hydrolase domain</fullName>
    </submittedName>
</protein>
<keyword evidence="4" id="KW-1185">Reference proteome</keyword>
<dbReference type="Proteomes" id="UP000198922">
    <property type="component" value="Unassembled WGS sequence"/>
</dbReference>
<feature type="region of interest" description="Disordered" evidence="1">
    <location>
        <begin position="331"/>
        <end position="370"/>
    </location>
</feature>
<dbReference type="SUPFAM" id="SSF53474">
    <property type="entry name" value="alpha/beta-Hydrolases"/>
    <property type="match status" value="1"/>
</dbReference>
<sequence length="370" mass="41207">MGVRDWLLGLFGRRARQAEGQPRARGPAIHVIILDGTMSTLRRGYETNAGLTYKLLRESGRQANLTVHYEAGIQWPSWSETLDVMMGRGINRQIQRAYGVLASRFRPGDRIVLVGYSRGAYAVRSLAGVVSRVGLLRAEEATERNVRDAYRHYRHRGEAPSEAARAFARLHCHDRVDIEAVGCWDTVASLGLRLPLLWRLSEPNHMFHDHRLGRHVLHGFHALALDETREGYAPVLWTTPDAFEGHVEQVWFRGTHGDIGGQLNGEFAARPLANIPLVWMLTRLEACGLPLPADWEARFPCDPDAPSVGTWRGWGKMFLLRGRRVIGRDPSERLHDSVAGGHRARRLLPGSAPAPEPEIPGPPVGLGAAE</sequence>
<evidence type="ECO:0000259" key="2">
    <source>
        <dbReference type="Pfam" id="PF09994"/>
    </source>
</evidence>
<organism evidence="3 4">
    <name type="scientific">Limimaricola pyoseonensis</name>
    <dbReference type="NCBI Taxonomy" id="521013"/>
    <lineage>
        <taxon>Bacteria</taxon>
        <taxon>Pseudomonadati</taxon>
        <taxon>Pseudomonadota</taxon>
        <taxon>Alphaproteobacteria</taxon>
        <taxon>Rhodobacterales</taxon>
        <taxon>Paracoccaceae</taxon>
        <taxon>Limimaricola</taxon>
    </lineage>
</organism>
<feature type="domain" description="T6SS Phospholipase effector Tle1-like catalytic" evidence="2">
    <location>
        <begin position="31"/>
        <end position="282"/>
    </location>
</feature>
<name>A0A1G7D425_9RHOB</name>
<evidence type="ECO:0000313" key="4">
    <source>
        <dbReference type="Proteomes" id="UP000198922"/>
    </source>
</evidence>
<reference evidence="4" key="1">
    <citation type="submission" date="2016-10" db="EMBL/GenBank/DDBJ databases">
        <authorList>
            <person name="Varghese N."/>
            <person name="Submissions S."/>
        </authorList>
    </citation>
    <scope>NUCLEOTIDE SEQUENCE [LARGE SCALE GENOMIC DNA]</scope>
    <source>
        <strain evidence="4">DSM 21424</strain>
    </source>
</reference>
<dbReference type="Pfam" id="PF09994">
    <property type="entry name" value="T6SS_Tle1-like_cat"/>
    <property type="match status" value="1"/>
</dbReference>
<accession>A0A1G7D425</accession>
<feature type="compositionally biased region" description="Pro residues" evidence="1">
    <location>
        <begin position="352"/>
        <end position="363"/>
    </location>
</feature>
<dbReference type="STRING" id="521013.SAMN04488567_1759"/>
<dbReference type="InterPro" id="IPR029058">
    <property type="entry name" value="AB_hydrolase_fold"/>
</dbReference>